<keyword evidence="2" id="KW-1185">Reference proteome</keyword>
<dbReference type="EMBL" id="JAAKZY010000162">
    <property type="protein sequence ID" value="NGO12936.1"/>
    <property type="molecule type" value="Genomic_DNA"/>
</dbReference>
<gene>
    <name evidence="1" type="ORF">G5C60_36405</name>
</gene>
<evidence type="ECO:0000313" key="2">
    <source>
        <dbReference type="Proteomes" id="UP000472335"/>
    </source>
</evidence>
<comment type="caution">
    <text evidence="1">The sequence shown here is derived from an EMBL/GenBank/DDBJ whole genome shotgun (WGS) entry which is preliminary data.</text>
</comment>
<protein>
    <submittedName>
        <fullName evidence="1">Uncharacterized protein</fullName>
    </submittedName>
</protein>
<organism evidence="1 2">
    <name type="scientific">Streptomyces scabichelini</name>
    <dbReference type="NCBI Taxonomy" id="2711217"/>
    <lineage>
        <taxon>Bacteria</taxon>
        <taxon>Bacillati</taxon>
        <taxon>Actinomycetota</taxon>
        <taxon>Actinomycetes</taxon>
        <taxon>Kitasatosporales</taxon>
        <taxon>Streptomycetaceae</taxon>
        <taxon>Streptomyces</taxon>
    </lineage>
</organism>
<accession>A0A6G4VFS1</accession>
<name>A0A6G4VFS1_9ACTN</name>
<evidence type="ECO:0000313" key="1">
    <source>
        <dbReference type="EMBL" id="NGO12936.1"/>
    </source>
</evidence>
<dbReference type="Pfam" id="PF19749">
    <property type="entry name" value="DUF6236"/>
    <property type="match status" value="1"/>
</dbReference>
<dbReference type="AlphaFoldDB" id="A0A6G4VFS1"/>
<dbReference type="Proteomes" id="UP000472335">
    <property type="component" value="Unassembled WGS sequence"/>
</dbReference>
<sequence length="440" mass="48812">MSDVALYFPYVNLPGDAWVKAAALHWPQLGRIRPRGYYGLRDSDTVKRLRDELDFIVNVRPGWGRESGADDDVLARVDRDYTPRNRRLLGIEDQVDALFYDFLDRYQGELIPRYGAAALGVESLRTWDVYDELLPLDPPLEKVHPGKMTYQLAHRLADAGLLVSRSYRWRRASDGKVLHVSDLAMHRRLAGVYLAILADVVARKNGMTPVTDQALICAATSGWTIETMAEILLADDTGTATEGPAEGSAEGRTDYGHVFAVMAMQTVVPRDLTEVPVERIIEARRRLLPELMRYREFLDSLTPDFVEISGVPDPGVRAAKLRNHVESKIAQPIDEMERELGRLGMQPVRAVLSLQTLAPPAALGVLAGAVHMPSVVTGAGVIAGCLVGATSTALDQRRQVLAGHPTGYLLNLRHELSPSDTVAHIRSAIRRAALRRRRRR</sequence>
<proteinExistence type="predicted"/>
<dbReference type="InterPro" id="IPR046203">
    <property type="entry name" value="DUF6236"/>
</dbReference>
<reference evidence="1 2" key="1">
    <citation type="submission" date="2020-02" db="EMBL/GenBank/DDBJ databases">
        <title>Whole-genome analyses of novel actinobacteria.</title>
        <authorList>
            <person name="Sahin N."/>
            <person name="Gencbay T."/>
        </authorList>
    </citation>
    <scope>NUCLEOTIDE SEQUENCE [LARGE SCALE GENOMIC DNA]</scope>
    <source>
        <strain evidence="1 2">HC44</strain>
    </source>
</reference>
<dbReference type="RefSeq" id="WP_165265866.1">
    <property type="nucleotide sequence ID" value="NZ_JAAKZY010000162.1"/>
</dbReference>